<evidence type="ECO:0000313" key="1">
    <source>
        <dbReference type="EMBL" id="TNN78087.1"/>
    </source>
</evidence>
<proteinExistence type="predicted"/>
<protein>
    <submittedName>
        <fullName evidence="1">Uncharacterized protein</fullName>
    </submittedName>
</protein>
<keyword evidence="2" id="KW-1185">Reference proteome</keyword>
<dbReference type="Proteomes" id="UP000314294">
    <property type="component" value="Unassembled WGS sequence"/>
</dbReference>
<accession>A0A4Z2IJX0</accession>
<dbReference type="EMBL" id="SRLO01000076">
    <property type="protein sequence ID" value="TNN78087.1"/>
    <property type="molecule type" value="Genomic_DNA"/>
</dbReference>
<comment type="caution">
    <text evidence="1">The sequence shown here is derived from an EMBL/GenBank/DDBJ whole genome shotgun (WGS) entry which is preliminary data.</text>
</comment>
<dbReference type="OrthoDB" id="8062037at2759"/>
<evidence type="ECO:0000313" key="2">
    <source>
        <dbReference type="Proteomes" id="UP000314294"/>
    </source>
</evidence>
<name>A0A4Z2IJX0_9TELE</name>
<gene>
    <name evidence="1" type="ORF">EYF80_011592</name>
</gene>
<sequence>MERRQREGKRERREGQREGWTCEVTPAVNIYEFLAAFSLLGELGEEEDEDEGEKCIPDNPGGSVAVFCPLRLFLHTGHEVDPCFQTGSITTSGKEHNPNQWLWDHLQLNKAVRKPRSKVKVFIKDPKSKRTIPRGKCEQVLVIHVLVGRTEAM</sequence>
<reference evidence="1 2" key="1">
    <citation type="submission" date="2019-03" db="EMBL/GenBank/DDBJ databases">
        <title>First draft genome of Liparis tanakae, snailfish: a comprehensive survey of snailfish specific genes.</title>
        <authorList>
            <person name="Kim W."/>
            <person name="Song I."/>
            <person name="Jeong J.-H."/>
            <person name="Kim D."/>
            <person name="Kim S."/>
            <person name="Ryu S."/>
            <person name="Song J.Y."/>
            <person name="Lee S.K."/>
        </authorList>
    </citation>
    <scope>NUCLEOTIDE SEQUENCE [LARGE SCALE GENOMIC DNA]</scope>
    <source>
        <tissue evidence="1">Muscle</tissue>
    </source>
</reference>
<organism evidence="1 2">
    <name type="scientific">Liparis tanakae</name>
    <name type="common">Tanaka's snailfish</name>
    <dbReference type="NCBI Taxonomy" id="230148"/>
    <lineage>
        <taxon>Eukaryota</taxon>
        <taxon>Metazoa</taxon>
        <taxon>Chordata</taxon>
        <taxon>Craniata</taxon>
        <taxon>Vertebrata</taxon>
        <taxon>Euteleostomi</taxon>
        <taxon>Actinopterygii</taxon>
        <taxon>Neopterygii</taxon>
        <taxon>Teleostei</taxon>
        <taxon>Neoteleostei</taxon>
        <taxon>Acanthomorphata</taxon>
        <taxon>Eupercaria</taxon>
        <taxon>Perciformes</taxon>
        <taxon>Cottioidei</taxon>
        <taxon>Cottales</taxon>
        <taxon>Liparidae</taxon>
        <taxon>Liparis</taxon>
    </lineage>
</organism>
<dbReference type="AlphaFoldDB" id="A0A4Z2IJX0"/>